<comment type="caution">
    <text evidence="3">The sequence shown here is derived from an EMBL/GenBank/DDBJ whole genome shotgun (WGS) entry which is preliminary data.</text>
</comment>
<proteinExistence type="predicted"/>
<keyword evidence="2" id="KW-0472">Membrane</keyword>
<dbReference type="Proteomes" id="UP000019335">
    <property type="component" value="Chromosome 17"/>
</dbReference>
<dbReference type="AlphaFoldDB" id="W7TA62"/>
<protein>
    <submittedName>
        <fullName evidence="3">Uncharacterized protein</fullName>
    </submittedName>
</protein>
<sequence length="120" mass="13481">MDPETRSPSFHDSSSYFLGHPGQPRRKKGAIHVKSTAWTLGQGPPWMRAQTPTVEFRRVSLFLLFLYISLIHAVTPQAFHAPWRPCFTWRSCRLLPGCFSSSSSLFSSSSSSPSHIFSPV</sequence>
<reference evidence="3 4" key="1">
    <citation type="journal article" date="2014" name="Mol. Plant">
        <title>Chromosome Scale Genome Assembly and Transcriptome Profiling of Nannochloropsis gaditana in Nitrogen Depletion.</title>
        <authorList>
            <person name="Corteggiani Carpinelli E."/>
            <person name="Telatin A."/>
            <person name="Vitulo N."/>
            <person name="Forcato C."/>
            <person name="D'Angelo M."/>
            <person name="Schiavon R."/>
            <person name="Vezzi A."/>
            <person name="Giacometti G.M."/>
            <person name="Morosinotto T."/>
            <person name="Valle G."/>
        </authorList>
    </citation>
    <scope>NUCLEOTIDE SEQUENCE [LARGE SCALE GENOMIC DNA]</scope>
    <source>
        <strain evidence="3 4">B-31</strain>
    </source>
</reference>
<evidence type="ECO:0000256" key="2">
    <source>
        <dbReference type="SAM" id="Phobius"/>
    </source>
</evidence>
<evidence type="ECO:0000256" key="1">
    <source>
        <dbReference type="SAM" id="MobiDB-lite"/>
    </source>
</evidence>
<keyword evidence="2" id="KW-0812">Transmembrane</keyword>
<dbReference type="EMBL" id="AZIL01001721">
    <property type="protein sequence ID" value="EWM23252.1"/>
    <property type="molecule type" value="Genomic_DNA"/>
</dbReference>
<evidence type="ECO:0000313" key="4">
    <source>
        <dbReference type="Proteomes" id="UP000019335"/>
    </source>
</evidence>
<feature type="region of interest" description="Disordered" evidence="1">
    <location>
        <begin position="1"/>
        <end position="27"/>
    </location>
</feature>
<accession>W7TA62</accession>
<feature type="transmembrane region" description="Helical" evidence="2">
    <location>
        <begin position="56"/>
        <end position="74"/>
    </location>
</feature>
<keyword evidence="4" id="KW-1185">Reference proteome</keyword>
<organism evidence="3 4">
    <name type="scientific">Nannochloropsis gaditana</name>
    <dbReference type="NCBI Taxonomy" id="72520"/>
    <lineage>
        <taxon>Eukaryota</taxon>
        <taxon>Sar</taxon>
        <taxon>Stramenopiles</taxon>
        <taxon>Ochrophyta</taxon>
        <taxon>Eustigmatophyceae</taxon>
        <taxon>Eustigmatales</taxon>
        <taxon>Monodopsidaceae</taxon>
        <taxon>Nannochloropsis</taxon>
    </lineage>
</organism>
<feature type="non-terminal residue" evidence="3">
    <location>
        <position position="120"/>
    </location>
</feature>
<feature type="compositionally biased region" description="Polar residues" evidence="1">
    <location>
        <begin position="1"/>
        <end position="16"/>
    </location>
</feature>
<name>W7TA62_9STRA</name>
<gene>
    <name evidence="3" type="ORF">Naga_101285g1</name>
</gene>
<keyword evidence="2" id="KW-1133">Transmembrane helix</keyword>
<evidence type="ECO:0000313" key="3">
    <source>
        <dbReference type="EMBL" id="EWM23252.1"/>
    </source>
</evidence>